<evidence type="ECO:0000313" key="4">
    <source>
        <dbReference type="Proteomes" id="UP000078541"/>
    </source>
</evidence>
<name>A0A195FN92_9HYME</name>
<dbReference type="GO" id="GO:0003676">
    <property type="term" value="F:nucleic acid binding"/>
    <property type="evidence" value="ECO:0007669"/>
    <property type="project" value="InterPro"/>
</dbReference>
<keyword evidence="4" id="KW-1185">Reference proteome</keyword>
<dbReference type="SMART" id="SM00733">
    <property type="entry name" value="Mterf"/>
    <property type="match status" value="3"/>
</dbReference>
<accession>A0A195FN92</accession>
<dbReference type="InterPro" id="IPR038538">
    <property type="entry name" value="MTERF_sf"/>
</dbReference>
<keyword evidence="2" id="KW-0809">Transit peptide</keyword>
<evidence type="ECO:0000313" key="3">
    <source>
        <dbReference type="EMBL" id="KYN41807.1"/>
    </source>
</evidence>
<feature type="non-terminal residue" evidence="3">
    <location>
        <position position="1"/>
    </location>
</feature>
<dbReference type="Gene3D" id="1.25.70.10">
    <property type="entry name" value="Transcription termination factor 3, mitochondrial"/>
    <property type="match status" value="1"/>
</dbReference>
<organism evidence="3 4">
    <name type="scientific">Trachymyrmex septentrionalis</name>
    <dbReference type="NCBI Taxonomy" id="34720"/>
    <lineage>
        <taxon>Eukaryota</taxon>
        <taxon>Metazoa</taxon>
        <taxon>Ecdysozoa</taxon>
        <taxon>Arthropoda</taxon>
        <taxon>Hexapoda</taxon>
        <taxon>Insecta</taxon>
        <taxon>Pterygota</taxon>
        <taxon>Neoptera</taxon>
        <taxon>Endopterygota</taxon>
        <taxon>Hymenoptera</taxon>
        <taxon>Apocrita</taxon>
        <taxon>Aculeata</taxon>
        <taxon>Formicoidea</taxon>
        <taxon>Formicidae</taxon>
        <taxon>Myrmicinae</taxon>
        <taxon>Trachymyrmex</taxon>
    </lineage>
</organism>
<gene>
    <name evidence="3" type="ORF">ALC56_03737</name>
</gene>
<evidence type="ECO:0000256" key="1">
    <source>
        <dbReference type="ARBA" id="ARBA00007692"/>
    </source>
</evidence>
<dbReference type="InterPro" id="IPR003690">
    <property type="entry name" value="MTERF"/>
</dbReference>
<sequence length="448" mass="53125">KYNIRVDSIEKLHFCLRLQEYSLEHRINVLKELGVPVISISLLNNTSYHFHTKLSKFQNRVNIPAEQNIAANIFGSEVPEHIFKLSNTLTVQEYYWKCLLYCKNQIFNLPYLDDKILLHKYIKIKSIRMITETLKVLRLDLHYDEKIIKNNPSVIIASADNIRLLLNHSTEALGMPIVTFLRKYPFILLQDSVNVIRLLKLFKKNEIPDKHVETCMQIFRVSYEDVQQRFKMIKRHPDLSLWYKHSRMLQIVYKLKQTKQRIKYINIIDSLKWTKPQTFLATNSSMDKALQIGLDSSRYSLRHIFMQELGVNKSILLTRHLHWKTATYKDIKQMLKYLKKHFTINEICSNIHIVLYKQSRVEKVLADLKRQYSQNTEYSFTNSQYLALCLYMLEKNNNFTGDGVWINEPNMKEQSLIEKRNTIEKFDDSTGTLEDINNFSVVSGRYKQ</sequence>
<evidence type="ECO:0000256" key="2">
    <source>
        <dbReference type="ARBA" id="ARBA00022946"/>
    </source>
</evidence>
<proteinExistence type="inferred from homology"/>
<dbReference type="AlphaFoldDB" id="A0A195FN92"/>
<dbReference type="EMBL" id="KQ981424">
    <property type="protein sequence ID" value="KYN41807.1"/>
    <property type="molecule type" value="Genomic_DNA"/>
</dbReference>
<protein>
    <submittedName>
        <fullName evidence="3">Uncharacterized protein</fullName>
    </submittedName>
</protein>
<dbReference type="STRING" id="34720.A0A195FN92"/>
<comment type="similarity">
    <text evidence="1">Belongs to the mTERF family.</text>
</comment>
<reference evidence="3 4" key="1">
    <citation type="submission" date="2016-03" db="EMBL/GenBank/DDBJ databases">
        <title>Trachymyrmex septentrionalis WGS genome.</title>
        <authorList>
            <person name="Nygaard S."/>
            <person name="Hu H."/>
            <person name="Boomsma J."/>
            <person name="Zhang G."/>
        </authorList>
    </citation>
    <scope>NUCLEOTIDE SEQUENCE [LARGE SCALE GENOMIC DNA]</scope>
    <source>
        <strain evidence="3">Tsep2-gDNA-1</strain>
        <tissue evidence="3">Whole body</tissue>
    </source>
</reference>
<dbReference type="Proteomes" id="UP000078541">
    <property type="component" value="Unassembled WGS sequence"/>
</dbReference>